<dbReference type="InterPro" id="IPR011990">
    <property type="entry name" value="TPR-like_helical_dom_sf"/>
</dbReference>
<name>A0AAU9K3C2_9CILI</name>
<evidence type="ECO:0000313" key="5">
    <source>
        <dbReference type="Proteomes" id="UP001162131"/>
    </source>
</evidence>
<keyword evidence="3" id="KW-0732">Signal</keyword>
<accession>A0AAU9K3C2</accession>
<evidence type="ECO:0000313" key="4">
    <source>
        <dbReference type="EMBL" id="CAG9327692.1"/>
    </source>
</evidence>
<keyword evidence="2" id="KW-0472">Membrane</keyword>
<organism evidence="4 5">
    <name type="scientific">Blepharisma stoltei</name>
    <dbReference type="NCBI Taxonomy" id="1481888"/>
    <lineage>
        <taxon>Eukaryota</taxon>
        <taxon>Sar</taxon>
        <taxon>Alveolata</taxon>
        <taxon>Ciliophora</taxon>
        <taxon>Postciliodesmatophora</taxon>
        <taxon>Heterotrichea</taxon>
        <taxon>Heterotrichida</taxon>
        <taxon>Blepharismidae</taxon>
        <taxon>Blepharisma</taxon>
    </lineage>
</organism>
<dbReference type="PANTHER" id="PTHR46512">
    <property type="entry name" value="PEPTIDYLPROLYL ISOMERASE"/>
    <property type="match status" value="1"/>
</dbReference>
<protein>
    <submittedName>
        <fullName evidence="4">Uncharacterized protein</fullName>
    </submittedName>
</protein>
<dbReference type="InterPro" id="IPR019734">
    <property type="entry name" value="TPR_rpt"/>
</dbReference>
<dbReference type="SUPFAM" id="SSF48452">
    <property type="entry name" value="TPR-like"/>
    <property type="match status" value="1"/>
</dbReference>
<evidence type="ECO:0000256" key="1">
    <source>
        <dbReference type="PROSITE-ProRule" id="PRU00339"/>
    </source>
</evidence>
<keyword evidence="1" id="KW-0802">TPR repeat</keyword>
<dbReference type="EMBL" id="CAJZBQ010000044">
    <property type="protein sequence ID" value="CAG9327692.1"/>
    <property type="molecule type" value="Genomic_DNA"/>
</dbReference>
<keyword evidence="2" id="KW-0812">Transmembrane</keyword>
<feature type="transmembrane region" description="Helical" evidence="2">
    <location>
        <begin position="420"/>
        <end position="439"/>
    </location>
</feature>
<feature type="signal peptide" evidence="3">
    <location>
        <begin position="1"/>
        <end position="18"/>
    </location>
</feature>
<dbReference type="PROSITE" id="PS50005">
    <property type="entry name" value="TPR"/>
    <property type="match status" value="1"/>
</dbReference>
<gene>
    <name evidence="4" type="ORF">BSTOLATCC_MIC44320</name>
</gene>
<dbReference type="Proteomes" id="UP001162131">
    <property type="component" value="Unassembled WGS sequence"/>
</dbReference>
<dbReference type="Gene3D" id="1.25.40.10">
    <property type="entry name" value="Tetratricopeptide repeat domain"/>
    <property type="match status" value="1"/>
</dbReference>
<keyword evidence="5" id="KW-1185">Reference proteome</keyword>
<feature type="repeat" description="TPR" evidence="1">
    <location>
        <begin position="175"/>
        <end position="208"/>
    </location>
</feature>
<dbReference type="InterPro" id="IPR050754">
    <property type="entry name" value="FKBP4/5/8-like"/>
</dbReference>
<evidence type="ECO:0000256" key="3">
    <source>
        <dbReference type="SAM" id="SignalP"/>
    </source>
</evidence>
<proteinExistence type="predicted"/>
<evidence type="ECO:0000256" key="2">
    <source>
        <dbReference type="SAM" id="Phobius"/>
    </source>
</evidence>
<reference evidence="4" key="1">
    <citation type="submission" date="2021-09" db="EMBL/GenBank/DDBJ databases">
        <authorList>
            <consortium name="AG Swart"/>
            <person name="Singh M."/>
            <person name="Singh A."/>
            <person name="Seah K."/>
            <person name="Emmerich C."/>
        </authorList>
    </citation>
    <scope>NUCLEOTIDE SEQUENCE</scope>
    <source>
        <strain evidence="4">ATCC30299</strain>
    </source>
</reference>
<feature type="chain" id="PRO_5043942016" evidence="3">
    <location>
        <begin position="19"/>
        <end position="446"/>
    </location>
</feature>
<sequence>MFFIKILFTVLKNIFNMACPFLAKQGKSTENCQDPDEFLFEDGYPITQTSPFQNLIDYCKPADLIDNRKQFIQYPLYLKNTLFQPDHSKNLRRCEFMEKLIALDDFKKAGNKLYHTKEYEKALECYEKGYGAFKYLEFKTEEGLKFKTIIDNAINLVAPQPKEINEDKITKAAMVTILLDLSAAMIPLRHYNEAVYALSEALEYDPDNASLYAKRSQARFHNLASDDNELNLALEDAKTAAHLSEKFSNLIEKVEAKIRERKSEELNLVKEILTSLSRHGVGETEEVSDEMEFEQKVINRMMQKYEEMLKFYQEGNKYHQRINIRKELAEVQPIYYKMNKISRLTVENPVLGNALKEAGFDVNDKKVIAAVESIKRFKISMAFSGGKFNDQLLNFCIEKCSEEDRAKRAAKLEEQPKQGWNWLYTIIGIILITALAWVLKKYIKFN</sequence>
<keyword evidence="2" id="KW-1133">Transmembrane helix</keyword>
<dbReference type="AlphaFoldDB" id="A0AAU9K3C2"/>
<comment type="caution">
    <text evidence="4">The sequence shown here is derived from an EMBL/GenBank/DDBJ whole genome shotgun (WGS) entry which is preliminary data.</text>
</comment>